<feature type="transmembrane region" description="Helical" evidence="2">
    <location>
        <begin position="267"/>
        <end position="289"/>
    </location>
</feature>
<keyword evidence="4" id="KW-1185">Reference proteome</keyword>
<dbReference type="EMBL" id="CATQJL010000305">
    <property type="protein sequence ID" value="CAJ0602226.1"/>
    <property type="molecule type" value="Genomic_DNA"/>
</dbReference>
<gene>
    <name evidence="3" type="ORF">CYNAS_LOCUS14209</name>
</gene>
<organism evidence="3 4">
    <name type="scientific">Cylicocyclus nassatus</name>
    <name type="common">Nematode worm</name>
    <dbReference type="NCBI Taxonomy" id="53992"/>
    <lineage>
        <taxon>Eukaryota</taxon>
        <taxon>Metazoa</taxon>
        <taxon>Ecdysozoa</taxon>
        <taxon>Nematoda</taxon>
        <taxon>Chromadorea</taxon>
        <taxon>Rhabditida</taxon>
        <taxon>Rhabditina</taxon>
        <taxon>Rhabditomorpha</taxon>
        <taxon>Strongyloidea</taxon>
        <taxon>Strongylidae</taxon>
        <taxon>Cylicocyclus</taxon>
    </lineage>
</organism>
<keyword evidence="2" id="KW-1133">Transmembrane helix</keyword>
<feature type="region of interest" description="Disordered" evidence="1">
    <location>
        <begin position="89"/>
        <end position="111"/>
    </location>
</feature>
<dbReference type="PANTHER" id="PTHR33936">
    <property type="entry name" value="PROTEIN CBG17840"/>
    <property type="match status" value="1"/>
</dbReference>
<evidence type="ECO:0000313" key="3">
    <source>
        <dbReference type="EMBL" id="CAJ0602226.1"/>
    </source>
</evidence>
<comment type="caution">
    <text evidence="3">The sequence shown here is derived from an EMBL/GenBank/DDBJ whole genome shotgun (WGS) entry which is preliminary data.</text>
</comment>
<dbReference type="PANTHER" id="PTHR33936:SF24">
    <property type="entry name" value="C2H2-TYPE DOMAIN-CONTAINING PROTEIN"/>
    <property type="match status" value="1"/>
</dbReference>
<reference evidence="3" key="1">
    <citation type="submission" date="2023-07" db="EMBL/GenBank/DDBJ databases">
        <authorList>
            <consortium name="CYATHOMIX"/>
        </authorList>
    </citation>
    <scope>NUCLEOTIDE SEQUENCE</scope>
    <source>
        <strain evidence="3">N/A</strain>
    </source>
</reference>
<protein>
    <submittedName>
        <fullName evidence="3">Uncharacterized protein</fullName>
    </submittedName>
</protein>
<evidence type="ECO:0000256" key="1">
    <source>
        <dbReference type="SAM" id="MobiDB-lite"/>
    </source>
</evidence>
<sequence>MRLQLSAAAVVRQAEFYSDRLYETLSSEGHLLAETQVEENLFLVKVYVWLTIKPKTCVLPMLLHDAPSASTSKAGVGDGAIANRSKLVRNEKSRRSAVPHQQPDPEQPSAGSRELFLCNRAGEVHQTGGRERVAISRKGPKHCSAFTNVNKNVDGSVTVSACFGHAGHDLNPALLRLLSAEEEYVKHMIEEFTFDYIVKKLRELNSPEKSRLFYMNKQDLWNIVVKYELRPGCRDDNDIISLKKRLEGRNNDDGIRLLNLPQNASGAGFMAGLCMKLLVFLVYAFSVIITPLQEQWSSDYAHPGVALDDTFSITRYNLRLAALMVADKKDRGLPAGKQLPLHCLREGIFSAFLLSNTMTVDEVKILFEQVKRAVPDFNPRVFLSDEALAFYNGFKAAFPESRPTYCFVAFIYCNPG</sequence>
<keyword evidence="2" id="KW-0812">Transmembrane</keyword>
<evidence type="ECO:0000313" key="4">
    <source>
        <dbReference type="Proteomes" id="UP001176961"/>
    </source>
</evidence>
<dbReference type="AlphaFoldDB" id="A0AA36M8D7"/>
<accession>A0AA36M8D7</accession>
<name>A0AA36M8D7_CYLNA</name>
<dbReference type="InterPro" id="IPR052797">
    <property type="entry name" value="RegFact_GeneExpr_CellDeath"/>
</dbReference>
<evidence type="ECO:0000256" key="2">
    <source>
        <dbReference type="SAM" id="Phobius"/>
    </source>
</evidence>
<keyword evidence="2" id="KW-0472">Membrane</keyword>
<dbReference type="Proteomes" id="UP001176961">
    <property type="component" value="Unassembled WGS sequence"/>
</dbReference>
<proteinExistence type="predicted"/>